<evidence type="ECO:0000313" key="5">
    <source>
        <dbReference type="Proteomes" id="UP000567293"/>
    </source>
</evidence>
<keyword evidence="1" id="KW-0677">Repeat</keyword>
<dbReference type="Proteomes" id="UP000567293">
    <property type="component" value="Unassembled WGS sequence"/>
</dbReference>
<dbReference type="InterPro" id="IPR050745">
    <property type="entry name" value="Multifunctional_regulatory"/>
</dbReference>
<protein>
    <submittedName>
        <fullName evidence="4">Ankyrin repeat domain-containing protein</fullName>
    </submittedName>
</protein>
<dbReference type="SMART" id="SM00248">
    <property type="entry name" value="ANK"/>
    <property type="match status" value="5"/>
</dbReference>
<dbReference type="InterPro" id="IPR002110">
    <property type="entry name" value="Ankyrin_rpt"/>
</dbReference>
<feature type="repeat" description="ANK" evidence="3">
    <location>
        <begin position="295"/>
        <end position="327"/>
    </location>
</feature>
<dbReference type="InterPro" id="IPR036770">
    <property type="entry name" value="Ankyrin_rpt-contain_sf"/>
</dbReference>
<feature type="non-terminal residue" evidence="4">
    <location>
        <position position="377"/>
    </location>
</feature>
<dbReference type="Pfam" id="PF12796">
    <property type="entry name" value="Ank_2"/>
    <property type="match status" value="1"/>
</dbReference>
<evidence type="ECO:0000256" key="2">
    <source>
        <dbReference type="ARBA" id="ARBA00023043"/>
    </source>
</evidence>
<reference evidence="4" key="1">
    <citation type="submission" date="2020-06" db="EMBL/GenBank/DDBJ databases">
        <title>Legume-microbial interactions unlock mineral nutrients during tropical forest succession.</title>
        <authorList>
            <person name="Epihov D.Z."/>
        </authorList>
    </citation>
    <scope>NUCLEOTIDE SEQUENCE [LARGE SCALE GENOMIC DNA]</scope>
    <source>
        <strain evidence="4">Pan2503</strain>
    </source>
</reference>
<comment type="caution">
    <text evidence="4">The sequence shown here is derived from an EMBL/GenBank/DDBJ whole genome shotgun (WGS) entry which is preliminary data.</text>
</comment>
<name>A0A7V8NP24_9BACT</name>
<evidence type="ECO:0000313" key="4">
    <source>
        <dbReference type="EMBL" id="MBA0084907.1"/>
    </source>
</evidence>
<accession>A0A7V8NP24</accession>
<dbReference type="EMBL" id="JACDQQ010000760">
    <property type="protein sequence ID" value="MBA0084907.1"/>
    <property type="molecule type" value="Genomic_DNA"/>
</dbReference>
<dbReference type="PROSITE" id="PS50088">
    <property type="entry name" value="ANK_REPEAT"/>
    <property type="match status" value="1"/>
</dbReference>
<dbReference type="AlphaFoldDB" id="A0A7V8NP24"/>
<dbReference type="PANTHER" id="PTHR24189:SF50">
    <property type="entry name" value="ANKYRIN REPEAT AND SOCS BOX PROTEIN 2"/>
    <property type="match status" value="1"/>
</dbReference>
<keyword evidence="2 3" id="KW-0040">ANK repeat</keyword>
<organism evidence="4 5">
    <name type="scientific">Candidatus Acidiferrum panamense</name>
    <dbReference type="NCBI Taxonomy" id="2741543"/>
    <lineage>
        <taxon>Bacteria</taxon>
        <taxon>Pseudomonadati</taxon>
        <taxon>Acidobacteriota</taxon>
        <taxon>Terriglobia</taxon>
        <taxon>Candidatus Acidiferrales</taxon>
        <taxon>Candidatus Acidiferrum</taxon>
    </lineage>
</organism>
<sequence>MTLQQLPERANLEQLKKQAKSLLAAARSQEPNAIQRFEAILIGRSLKPEAIALHHAQFVLAREYGFKSWTELKQEVEERSLSFAAAVDEFVRCATGSAPERAMRLLARHAGIANANLYTELVLGDADAVETRLKANPAIARQRGGVQNWEPLLYVCHTFLQKDSPERAKGLVRIGQELLRMGSNPNAEYDWNWHPELPRTALWGALIATGQPELAELLLESGANPTDGVSTHIAAGSGNVAALELLYRFGVNVNGIPGGVPPLAYILGWMRPDDISGAKWLLEHGADPNLAWAQSGESPLHVAAQRLDVKTVELLVSHGADVNKRRPDGRTAHTLAALHGNDEVAAWLLRHGAKDELSRIDRFVAACTSGNKAQAGS</sequence>
<keyword evidence="5" id="KW-1185">Reference proteome</keyword>
<evidence type="ECO:0000256" key="3">
    <source>
        <dbReference type="PROSITE-ProRule" id="PRU00023"/>
    </source>
</evidence>
<evidence type="ECO:0000256" key="1">
    <source>
        <dbReference type="ARBA" id="ARBA00022737"/>
    </source>
</evidence>
<dbReference type="SUPFAM" id="SSF48403">
    <property type="entry name" value="Ankyrin repeat"/>
    <property type="match status" value="1"/>
</dbReference>
<dbReference type="PROSITE" id="PS50297">
    <property type="entry name" value="ANK_REP_REGION"/>
    <property type="match status" value="1"/>
</dbReference>
<gene>
    <name evidence="4" type="ORF">HRJ53_07925</name>
</gene>
<dbReference type="PANTHER" id="PTHR24189">
    <property type="entry name" value="MYOTROPHIN"/>
    <property type="match status" value="1"/>
</dbReference>
<proteinExistence type="predicted"/>
<dbReference type="Gene3D" id="1.25.40.20">
    <property type="entry name" value="Ankyrin repeat-containing domain"/>
    <property type="match status" value="1"/>
</dbReference>